<dbReference type="SMART" id="SM00849">
    <property type="entry name" value="Lactamase_B"/>
    <property type="match status" value="1"/>
</dbReference>
<organism evidence="2 3">
    <name type="scientific">Parapedobacter defluvii</name>
    <dbReference type="NCBI Taxonomy" id="2045106"/>
    <lineage>
        <taxon>Bacteria</taxon>
        <taxon>Pseudomonadati</taxon>
        <taxon>Bacteroidota</taxon>
        <taxon>Sphingobacteriia</taxon>
        <taxon>Sphingobacteriales</taxon>
        <taxon>Sphingobacteriaceae</taxon>
        <taxon>Parapedobacter</taxon>
    </lineage>
</organism>
<feature type="domain" description="Metallo-beta-lactamase" evidence="1">
    <location>
        <begin position="22"/>
        <end position="190"/>
    </location>
</feature>
<evidence type="ECO:0000313" key="2">
    <source>
        <dbReference type="EMBL" id="GGC44403.1"/>
    </source>
</evidence>
<dbReference type="InterPro" id="IPR036866">
    <property type="entry name" value="RibonucZ/Hydroxyglut_hydro"/>
</dbReference>
<dbReference type="InterPro" id="IPR001279">
    <property type="entry name" value="Metallo-B-lactamas"/>
</dbReference>
<accession>A0ABQ1MPI9</accession>
<dbReference type="SUPFAM" id="SSF56281">
    <property type="entry name" value="Metallo-hydrolase/oxidoreductase"/>
    <property type="match status" value="1"/>
</dbReference>
<dbReference type="Gene3D" id="3.60.15.10">
    <property type="entry name" value="Ribonuclease Z/Hydroxyacylglutathione hydrolase-like"/>
    <property type="match status" value="1"/>
</dbReference>
<name>A0ABQ1MPI9_9SPHI</name>
<dbReference type="PANTHER" id="PTHR47619:SF1">
    <property type="entry name" value="EXODEOXYRIBONUCLEASE WALJ"/>
    <property type="match status" value="1"/>
</dbReference>
<comment type="caution">
    <text evidence="2">The sequence shown here is derived from an EMBL/GenBank/DDBJ whole genome shotgun (WGS) entry which is preliminary data.</text>
</comment>
<dbReference type="Proteomes" id="UP000597338">
    <property type="component" value="Unassembled WGS sequence"/>
</dbReference>
<dbReference type="Pfam" id="PF12706">
    <property type="entry name" value="Lactamase_B_2"/>
    <property type="match status" value="1"/>
</dbReference>
<sequence>MLIFSLLCEMPLFISSVASGSNGNCYYIGNGREAILVDAGISCRETEKRMARQGLSMQQVRAIFVSHEHTDHIKGLSVLANKYQLPVFLSDGTRAACRLAIPDRLLYPLADLQTVTVGGLNITSFRKYHDAADPHSFLISGDGYTVGVFTDIGRACERVVNYFGQCDAAFLEANYDVGMLMQGRYPFFLKNRIRSGYGHLSNAEALELFVRYRSPKLSHLFLSHLSRDNNDPELVYNLFNDHRGDTEIIIAGRYAETGVYGLGEAEMSSYLLFEQEISISYTVSRHTSG</sequence>
<gene>
    <name evidence="2" type="ORF">GCM10011386_40920</name>
</gene>
<reference evidence="3" key="1">
    <citation type="journal article" date="2019" name="Int. J. Syst. Evol. Microbiol.">
        <title>The Global Catalogue of Microorganisms (GCM) 10K type strain sequencing project: providing services to taxonomists for standard genome sequencing and annotation.</title>
        <authorList>
            <consortium name="The Broad Institute Genomics Platform"/>
            <consortium name="The Broad Institute Genome Sequencing Center for Infectious Disease"/>
            <person name="Wu L."/>
            <person name="Ma J."/>
        </authorList>
    </citation>
    <scope>NUCLEOTIDE SEQUENCE [LARGE SCALE GENOMIC DNA]</scope>
    <source>
        <strain evidence="3">CGMCC 1.15342</strain>
    </source>
</reference>
<dbReference type="InterPro" id="IPR052533">
    <property type="entry name" value="WalJ/YycJ-like"/>
</dbReference>
<evidence type="ECO:0000259" key="1">
    <source>
        <dbReference type="SMART" id="SM00849"/>
    </source>
</evidence>
<proteinExistence type="predicted"/>
<evidence type="ECO:0000313" key="3">
    <source>
        <dbReference type="Proteomes" id="UP000597338"/>
    </source>
</evidence>
<keyword evidence="3" id="KW-1185">Reference proteome</keyword>
<protein>
    <recommendedName>
        <fullName evidence="1">Metallo-beta-lactamase domain-containing protein</fullName>
    </recommendedName>
</protein>
<dbReference type="PANTHER" id="PTHR47619">
    <property type="entry name" value="METALLO-HYDROLASE YYCJ-RELATED"/>
    <property type="match status" value="1"/>
</dbReference>
<dbReference type="EMBL" id="BMIK01000021">
    <property type="protein sequence ID" value="GGC44403.1"/>
    <property type="molecule type" value="Genomic_DNA"/>
</dbReference>